<dbReference type="GO" id="GO:0006890">
    <property type="term" value="P:retrograde vesicle-mediated transport, Golgi to endoplasmic reticulum"/>
    <property type="evidence" value="ECO:0007669"/>
    <property type="project" value="TreeGrafter"/>
</dbReference>
<feature type="compositionally biased region" description="Low complexity" evidence="9">
    <location>
        <begin position="360"/>
        <end position="374"/>
    </location>
</feature>
<evidence type="ECO:0000256" key="5">
    <source>
        <dbReference type="ARBA" id="ARBA00022927"/>
    </source>
</evidence>
<feature type="region of interest" description="Disordered" evidence="9">
    <location>
        <begin position="360"/>
        <end position="410"/>
    </location>
</feature>
<comment type="subcellular location">
    <subcellularLocation>
        <location evidence="1">Golgi apparatus membrane</location>
        <topology evidence="1">Peripheral membrane protein</topology>
    </subcellularLocation>
</comment>
<dbReference type="EMBL" id="BPQB01000004">
    <property type="protein sequence ID" value="GJE86725.1"/>
    <property type="molecule type" value="Genomic_DNA"/>
</dbReference>
<gene>
    <name evidence="10" type="ORF">PsYK624_028060</name>
</gene>
<evidence type="ECO:0000313" key="10">
    <source>
        <dbReference type="EMBL" id="GJE86725.1"/>
    </source>
</evidence>
<dbReference type="GO" id="GO:0007030">
    <property type="term" value="P:Golgi organization"/>
    <property type="evidence" value="ECO:0007669"/>
    <property type="project" value="TreeGrafter"/>
</dbReference>
<protein>
    <recommendedName>
        <fullName evidence="3">Conserved oligomeric Golgi complex subunit 7</fullName>
    </recommendedName>
    <alternativeName>
        <fullName evidence="8">Component of oligomeric Golgi complex 7</fullName>
    </alternativeName>
</protein>
<evidence type="ECO:0000256" key="2">
    <source>
        <dbReference type="ARBA" id="ARBA00005831"/>
    </source>
</evidence>
<evidence type="ECO:0000256" key="6">
    <source>
        <dbReference type="ARBA" id="ARBA00023034"/>
    </source>
</evidence>
<feature type="compositionally biased region" description="Pro residues" evidence="9">
    <location>
        <begin position="803"/>
        <end position="812"/>
    </location>
</feature>
<dbReference type="Pfam" id="PF10191">
    <property type="entry name" value="COG7"/>
    <property type="match status" value="2"/>
</dbReference>
<dbReference type="InterPro" id="IPR019335">
    <property type="entry name" value="COG7"/>
</dbReference>
<dbReference type="OrthoDB" id="249612at2759"/>
<dbReference type="AlphaFoldDB" id="A0A9P3L933"/>
<dbReference type="GO" id="GO:0000139">
    <property type="term" value="C:Golgi membrane"/>
    <property type="evidence" value="ECO:0007669"/>
    <property type="project" value="UniProtKB-SubCell"/>
</dbReference>
<keyword evidence="5" id="KW-0653">Protein transport</keyword>
<evidence type="ECO:0000256" key="3">
    <source>
        <dbReference type="ARBA" id="ARBA00020984"/>
    </source>
</evidence>
<dbReference type="GO" id="GO:0006886">
    <property type="term" value="P:intracellular protein transport"/>
    <property type="evidence" value="ECO:0007669"/>
    <property type="project" value="InterPro"/>
</dbReference>
<comment type="similarity">
    <text evidence="2">Belongs to the COG7 family.</text>
</comment>
<dbReference type="PANTHER" id="PTHR21443:SF0">
    <property type="entry name" value="CONSERVED OLIGOMERIC GOLGI COMPLEX SUBUNIT 7"/>
    <property type="match status" value="1"/>
</dbReference>
<accession>A0A9P3L933</accession>
<name>A0A9P3L933_9APHY</name>
<evidence type="ECO:0000256" key="1">
    <source>
        <dbReference type="ARBA" id="ARBA00004395"/>
    </source>
</evidence>
<evidence type="ECO:0000256" key="4">
    <source>
        <dbReference type="ARBA" id="ARBA00022448"/>
    </source>
</evidence>
<evidence type="ECO:0000256" key="8">
    <source>
        <dbReference type="ARBA" id="ARBA00031345"/>
    </source>
</evidence>
<proteinExistence type="inferred from homology"/>
<dbReference type="PANTHER" id="PTHR21443">
    <property type="entry name" value="CONSERVED OLIGOMERIC GOLGI COMPLEX COMPONENT 7"/>
    <property type="match status" value="1"/>
</dbReference>
<keyword evidence="6" id="KW-0333">Golgi apparatus</keyword>
<dbReference type="Proteomes" id="UP000703269">
    <property type="component" value="Unassembled WGS sequence"/>
</dbReference>
<sequence>MSLTTEELLESLENHEDVVSWINDILDVDETFTSPTTQPAALGDLDRRVTQLVGTLELASEDTTTQVERLIDDISRGASRLTYDLHFMREGALSLQALLHNVETKSKASVAADTNAALDRLHFLDTVKHNMEAAREVLKEAESWSTLESDVISLLGEQNYERAAERLSEASKSMVVFEGTPEYDARRTLMVSLQNQLEAALSSALVAAVNSQDVAVCRNYFAIFCNIQRESEFRNYYYGSRKAALLEQWQRARLRDCDADAGDGAPTLAQFLPAFFQAFLAMLQTERTAIAAIFPDPQSTLATLITATLSSLQPSVPERLAAAAAHHGAAALPQLVAAYQAAQEFALATDRILEKIGFAAQPAPAPGDGDASAGRGHLRRRSSARMSISRRVGPHRASISGHPLAAPGDAAQPAWDQELFEPFLDFQNDYGSWEHRCLTDALRGIMREEPGPAQDRARLVRERAVDVVSAADEAIARCMAFTHGYAAAGLVEALDTFLRTFVDNSNAEISSAQTSPAMASASGDLSDLDYTPKDWADIQSLLHTLEAIRDLHDCVLKFEGKLRGSLVQLSHTFRLMRADPAGLHISGTTRGAVQLLAQSSLNSMELHDLLERVDPDLHTQSQSRGDPFLTPTPPASGAEARRPSQVFHLTPGPTQAAPLLVGARDAISGFAKACQVALQETILAPLRKRLAGYPSSPVWVAQADARRRGAGAGAGAAGSALSEVHVPTFSLSPTDTMQRVAEGLLNLPRLFEVYADDDALAFSLETLPHIGAELLRALAEPAPEAAAPHAHARRASSLSLKSPPAPAAPPELTPEAVSAAWLASLGRSLLAHLTAQVLPAIRFLSASGAAQLASDLGYLASIVMALNIEDAALERWKEYVELDDAAGRERLREGDAGDAVLATVARLRGWTTA</sequence>
<evidence type="ECO:0000256" key="9">
    <source>
        <dbReference type="SAM" id="MobiDB-lite"/>
    </source>
</evidence>
<feature type="region of interest" description="Disordered" evidence="9">
    <location>
        <begin position="618"/>
        <end position="642"/>
    </location>
</feature>
<feature type="compositionally biased region" description="Low complexity" evidence="9">
    <location>
        <begin position="786"/>
        <end position="802"/>
    </location>
</feature>
<keyword evidence="4" id="KW-0813">Transport</keyword>
<comment type="caution">
    <text evidence="10">The sequence shown here is derived from an EMBL/GenBank/DDBJ whole genome shotgun (WGS) entry which is preliminary data.</text>
</comment>
<keyword evidence="11" id="KW-1185">Reference proteome</keyword>
<dbReference type="GO" id="GO:0017119">
    <property type="term" value="C:Golgi transport complex"/>
    <property type="evidence" value="ECO:0007669"/>
    <property type="project" value="InterPro"/>
</dbReference>
<reference evidence="10 11" key="1">
    <citation type="submission" date="2021-08" db="EMBL/GenBank/DDBJ databases">
        <title>Draft Genome Sequence of Phanerochaete sordida strain YK-624.</title>
        <authorList>
            <person name="Mori T."/>
            <person name="Dohra H."/>
            <person name="Suzuki T."/>
            <person name="Kawagishi H."/>
            <person name="Hirai H."/>
        </authorList>
    </citation>
    <scope>NUCLEOTIDE SEQUENCE [LARGE SCALE GENOMIC DNA]</scope>
    <source>
        <strain evidence="10 11">YK-624</strain>
    </source>
</reference>
<evidence type="ECO:0000256" key="7">
    <source>
        <dbReference type="ARBA" id="ARBA00023136"/>
    </source>
</evidence>
<keyword evidence="7" id="KW-0472">Membrane</keyword>
<feature type="region of interest" description="Disordered" evidence="9">
    <location>
        <begin position="786"/>
        <end position="812"/>
    </location>
</feature>
<evidence type="ECO:0000313" key="11">
    <source>
        <dbReference type="Proteomes" id="UP000703269"/>
    </source>
</evidence>
<organism evidence="10 11">
    <name type="scientific">Phanerochaete sordida</name>
    <dbReference type="NCBI Taxonomy" id="48140"/>
    <lineage>
        <taxon>Eukaryota</taxon>
        <taxon>Fungi</taxon>
        <taxon>Dikarya</taxon>
        <taxon>Basidiomycota</taxon>
        <taxon>Agaricomycotina</taxon>
        <taxon>Agaricomycetes</taxon>
        <taxon>Polyporales</taxon>
        <taxon>Phanerochaetaceae</taxon>
        <taxon>Phanerochaete</taxon>
    </lineage>
</organism>